<dbReference type="AlphaFoldDB" id="A0A1I2AE80"/>
<dbReference type="Proteomes" id="UP000199645">
    <property type="component" value="Unassembled WGS sequence"/>
</dbReference>
<dbReference type="InterPro" id="IPR036513">
    <property type="entry name" value="STAS_dom_sf"/>
</dbReference>
<sequence length="125" mass="13837">MTDPRYEIERTNHRNGSTVQLHLIGAFDRDAHKVLRAGMRDAFASGRRGHRVIIDMTRVETIGSECIELLLIGYTRAMRGGHGYDIVNAQGHVRQALAMTGLCEPSPVPHTLYAPAWADDLSGQV</sequence>
<proteinExistence type="predicted"/>
<evidence type="ECO:0000313" key="2">
    <source>
        <dbReference type="EMBL" id="SFE42281.1"/>
    </source>
</evidence>
<keyword evidence="3" id="KW-1185">Reference proteome</keyword>
<dbReference type="PROSITE" id="PS50801">
    <property type="entry name" value="STAS"/>
    <property type="match status" value="1"/>
</dbReference>
<dbReference type="Gene3D" id="3.30.750.24">
    <property type="entry name" value="STAS domain"/>
    <property type="match status" value="1"/>
</dbReference>
<evidence type="ECO:0000259" key="1">
    <source>
        <dbReference type="PROSITE" id="PS50801"/>
    </source>
</evidence>
<dbReference type="RefSeq" id="WP_093609712.1">
    <property type="nucleotide sequence ID" value="NZ_BOMT01000010.1"/>
</dbReference>
<name>A0A1I2AE80_9ACTN</name>
<evidence type="ECO:0000313" key="3">
    <source>
        <dbReference type="Proteomes" id="UP000199645"/>
    </source>
</evidence>
<dbReference type="SUPFAM" id="SSF52091">
    <property type="entry name" value="SpoIIaa-like"/>
    <property type="match status" value="1"/>
</dbReference>
<feature type="domain" description="STAS" evidence="1">
    <location>
        <begin position="21"/>
        <end position="125"/>
    </location>
</feature>
<dbReference type="CDD" id="cd07043">
    <property type="entry name" value="STAS_anti-anti-sigma_factors"/>
    <property type="match status" value="1"/>
</dbReference>
<dbReference type="InterPro" id="IPR002645">
    <property type="entry name" value="STAS_dom"/>
</dbReference>
<organism evidence="2 3">
    <name type="scientific">Actinoplanes philippinensis</name>
    <dbReference type="NCBI Taxonomy" id="35752"/>
    <lineage>
        <taxon>Bacteria</taxon>
        <taxon>Bacillati</taxon>
        <taxon>Actinomycetota</taxon>
        <taxon>Actinomycetes</taxon>
        <taxon>Micromonosporales</taxon>
        <taxon>Micromonosporaceae</taxon>
        <taxon>Actinoplanes</taxon>
    </lineage>
</organism>
<accession>A0A1I2AE80</accession>
<protein>
    <submittedName>
        <fullName evidence="2">Anti-anti-sigma factor</fullName>
    </submittedName>
</protein>
<dbReference type="STRING" id="35752.SAMN05421541_101666"/>
<dbReference type="EMBL" id="FONV01000001">
    <property type="protein sequence ID" value="SFE42281.1"/>
    <property type="molecule type" value="Genomic_DNA"/>
</dbReference>
<dbReference type="InterPro" id="IPR058548">
    <property type="entry name" value="MlaB-like_STAS"/>
</dbReference>
<dbReference type="OrthoDB" id="3294730at2"/>
<reference evidence="2 3" key="1">
    <citation type="submission" date="2016-10" db="EMBL/GenBank/DDBJ databases">
        <authorList>
            <person name="de Groot N.N."/>
        </authorList>
    </citation>
    <scope>NUCLEOTIDE SEQUENCE [LARGE SCALE GENOMIC DNA]</scope>
    <source>
        <strain evidence="2 3">DSM 43019</strain>
    </source>
</reference>
<dbReference type="Pfam" id="PF13466">
    <property type="entry name" value="STAS_2"/>
    <property type="match status" value="1"/>
</dbReference>
<gene>
    <name evidence="2" type="ORF">SAMN05421541_101666</name>
</gene>